<keyword evidence="3" id="KW-1185">Reference proteome</keyword>
<sequence>MVGTKRRLLNIRDKSVKIPQKASSSLKNKAQRQSNSKKIKAVKKIENGVISNKEESHCGINPLFTNPVPIPLNSPVIADRISARAAPSPVVNDSEEPQAISDEDFKILLQNAARGDLDDELGFGFTGLQRIVFAQEQLQVFDEKFQTLMDQLINGAFDEELGISSSMWDELLNTQEQVLGIKEDDPKQSSQQYFEYRTVEFNKCIEVIVLEISIVRLQLKVINENFEFLMDQLVTGGFDEELGMSPSLWDKLLLAQE</sequence>
<gene>
    <name evidence="2" type="ORF">BCR33DRAFT_734298</name>
</gene>
<dbReference type="EMBL" id="MCGO01000007">
    <property type="protein sequence ID" value="ORY50294.1"/>
    <property type="molecule type" value="Genomic_DNA"/>
</dbReference>
<name>A0A1Y2CTY2_9FUNG</name>
<dbReference type="OrthoDB" id="10500336at2759"/>
<evidence type="ECO:0000256" key="1">
    <source>
        <dbReference type="SAM" id="MobiDB-lite"/>
    </source>
</evidence>
<dbReference type="Proteomes" id="UP000193642">
    <property type="component" value="Unassembled WGS sequence"/>
</dbReference>
<feature type="region of interest" description="Disordered" evidence="1">
    <location>
        <begin position="19"/>
        <end position="38"/>
    </location>
</feature>
<dbReference type="AlphaFoldDB" id="A0A1Y2CTY2"/>
<organism evidence="2 3">
    <name type="scientific">Rhizoclosmatium globosum</name>
    <dbReference type="NCBI Taxonomy" id="329046"/>
    <lineage>
        <taxon>Eukaryota</taxon>
        <taxon>Fungi</taxon>
        <taxon>Fungi incertae sedis</taxon>
        <taxon>Chytridiomycota</taxon>
        <taxon>Chytridiomycota incertae sedis</taxon>
        <taxon>Chytridiomycetes</taxon>
        <taxon>Chytridiales</taxon>
        <taxon>Chytriomycetaceae</taxon>
        <taxon>Rhizoclosmatium</taxon>
    </lineage>
</organism>
<protein>
    <submittedName>
        <fullName evidence="2">Uncharacterized protein</fullName>
    </submittedName>
</protein>
<accession>A0A1Y2CTY2</accession>
<comment type="caution">
    <text evidence="2">The sequence shown here is derived from an EMBL/GenBank/DDBJ whole genome shotgun (WGS) entry which is preliminary data.</text>
</comment>
<feature type="compositionally biased region" description="Polar residues" evidence="1">
    <location>
        <begin position="21"/>
        <end position="34"/>
    </location>
</feature>
<evidence type="ECO:0000313" key="3">
    <source>
        <dbReference type="Proteomes" id="UP000193642"/>
    </source>
</evidence>
<proteinExistence type="predicted"/>
<reference evidence="2 3" key="1">
    <citation type="submission" date="2016-07" db="EMBL/GenBank/DDBJ databases">
        <title>Pervasive Adenine N6-methylation of Active Genes in Fungi.</title>
        <authorList>
            <consortium name="DOE Joint Genome Institute"/>
            <person name="Mondo S.J."/>
            <person name="Dannebaum R.O."/>
            <person name="Kuo R.C."/>
            <person name="Labutti K."/>
            <person name="Haridas S."/>
            <person name="Kuo A."/>
            <person name="Salamov A."/>
            <person name="Ahrendt S.R."/>
            <person name="Lipzen A."/>
            <person name="Sullivan W."/>
            <person name="Andreopoulos W.B."/>
            <person name="Clum A."/>
            <person name="Lindquist E."/>
            <person name="Daum C."/>
            <person name="Ramamoorthy G.K."/>
            <person name="Gryganskyi A."/>
            <person name="Culley D."/>
            <person name="Magnuson J.K."/>
            <person name="James T.Y."/>
            <person name="O'Malley M.A."/>
            <person name="Stajich J.E."/>
            <person name="Spatafora J.W."/>
            <person name="Visel A."/>
            <person name="Grigoriev I.V."/>
        </authorList>
    </citation>
    <scope>NUCLEOTIDE SEQUENCE [LARGE SCALE GENOMIC DNA]</scope>
    <source>
        <strain evidence="2 3">JEL800</strain>
    </source>
</reference>
<evidence type="ECO:0000313" key="2">
    <source>
        <dbReference type="EMBL" id="ORY50294.1"/>
    </source>
</evidence>